<dbReference type="Gene3D" id="3.40.50.1000">
    <property type="entry name" value="HAD superfamily/HAD-like"/>
    <property type="match status" value="1"/>
</dbReference>
<dbReference type="SUPFAM" id="SSF56784">
    <property type="entry name" value="HAD-like"/>
    <property type="match status" value="1"/>
</dbReference>
<feature type="region of interest" description="Disordered" evidence="1">
    <location>
        <begin position="240"/>
        <end position="260"/>
    </location>
</feature>
<dbReference type="Gene3D" id="1.10.150.240">
    <property type="entry name" value="Putative phosphatase, domain 2"/>
    <property type="match status" value="1"/>
</dbReference>
<dbReference type="InterPro" id="IPR051806">
    <property type="entry name" value="HAD-like_SPP"/>
</dbReference>
<evidence type="ECO:0000313" key="2">
    <source>
        <dbReference type="EMBL" id="BFP49370.1"/>
    </source>
</evidence>
<dbReference type="RefSeq" id="WP_407991487.1">
    <property type="nucleotide sequence ID" value="NZ_AP035881.2"/>
</dbReference>
<dbReference type="EMBL" id="AP035881">
    <property type="protein sequence ID" value="BFP49370.1"/>
    <property type="molecule type" value="Genomic_DNA"/>
</dbReference>
<gene>
    <name evidence="2" type="ORF">KCMC57_57380</name>
</gene>
<dbReference type="Pfam" id="PF00702">
    <property type="entry name" value="Hydrolase"/>
    <property type="match status" value="1"/>
</dbReference>
<protein>
    <submittedName>
        <fullName evidence="2">Beta-phosphoglucomutase family hydrolase</fullName>
    </submittedName>
</protein>
<organism evidence="2">
    <name type="scientific">Kitasatospora sp. CMC57</name>
    <dbReference type="NCBI Taxonomy" id="3231513"/>
    <lineage>
        <taxon>Bacteria</taxon>
        <taxon>Bacillati</taxon>
        <taxon>Actinomycetota</taxon>
        <taxon>Actinomycetes</taxon>
        <taxon>Kitasatosporales</taxon>
        <taxon>Streptomycetaceae</taxon>
        <taxon>Kitasatospora</taxon>
    </lineage>
</organism>
<dbReference type="AlphaFoldDB" id="A0AB33K583"/>
<reference evidence="2" key="1">
    <citation type="submission" date="2024-07" db="EMBL/GenBank/DDBJ databases">
        <title>Complete genome sequences of cellulolytic bacteria, Kitasatospora sp. CMC57 and Streptomyces sp. CMC78, isolated from Japanese agricultural soil.</title>
        <authorList>
            <person name="Hashimoto T."/>
            <person name="Ito M."/>
            <person name="Iwamoto M."/>
            <person name="Fukahori D."/>
            <person name="Shoda T."/>
            <person name="Sakoda M."/>
            <person name="Morohoshi T."/>
            <person name="Mitsuboshi M."/>
            <person name="Nishizawa T."/>
        </authorList>
    </citation>
    <scope>NUCLEOTIDE SEQUENCE</scope>
    <source>
        <strain evidence="2">CMC57</strain>
    </source>
</reference>
<dbReference type="GO" id="GO:0050308">
    <property type="term" value="F:sugar-phosphatase activity"/>
    <property type="evidence" value="ECO:0007669"/>
    <property type="project" value="TreeGrafter"/>
</dbReference>
<name>A0AB33K583_9ACTN</name>
<sequence length="260" mass="27608">MTHLPRRPLRSGESVIIDPRLVGAAVLDADGVLTDSRALRAAAWQDTLDAYAVQYARVTGRPLHGSVLPVGHLIGLTALLDRDTAAELLRAYGYRTDLAEWHLGPSGADLLNLLVGHSDRRFAELLRAQGARARPGAARLLLDLRSAGIRTAAVSTGRHCEELLRSAGLMHLLERTVDATDADRHRLGGPPDPALHQLALKLLHSTAGRAVLLTDTQEAVTAGRRAGFGCIIPLPRSGSALSGGGPEVDLESVTVPPGTW</sequence>
<keyword evidence="2" id="KW-0378">Hydrolase</keyword>
<dbReference type="PANTHER" id="PTHR43481:SF4">
    <property type="entry name" value="GLYCEROL-1-PHOSPHATE PHOSPHOHYDROLASE 1-RELATED"/>
    <property type="match status" value="1"/>
</dbReference>
<proteinExistence type="predicted"/>
<accession>A0AB33K583</accession>
<dbReference type="PANTHER" id="PTHR43481">
    <property type="entry name" value="FRUCTOSE-1-PHOSPHATE PHOSPHATASE"/>
    <property type="match status" value="1"/>
</dbReference>
<dbReference type="InterPro" id="IPR036412">
    <property type="entry name" value="HAD-like_sf"/>
</dbReference>
<dbReference type="InterPro" id="IPR023214">
    <property type="entry name" value="HAD_sf"/>
</dbReference>
<dbReference type="InterPro" id="IPR023198">
    <property type="entry name" value="PGP-like_dom2"/>
</dbReference>
<evidence type="ECO:0000256" key="1">
    <source>
        <dbReference type="SAM" id="MobiDB-lite"/>
    </source>
</evidence>